<dbReference type="AlphaFoldDB" id="A0A0G0NG98"/>
<dbReference type="PROSITE" id="PS50110">
    <property type="entry name" value="RESPONSE_REGULATORY"/>
    <property type="match status" value="1"/>
</dbReference>
<dbReference type="InterPro" id="IPR050595">
    <property type="entry name" value="Bact_response_regulator"/>
</dbReference>
<sequence length="128" mass="14670">MKKLLLVEDDNDIRHIYIQTFKASGYDVDFAVDGAEALDKVKEQQFDLILLDVILPKINGIDVLKQCRVDFSTAKSTPIFLLTNMGQQDILNQAKRLGVNGYFIKAMYRPSDLVEKVDEYFQKESLHV</sequence>
<keyword evidence="4" id="KW-0238">DNA-binding</keyword>
<accession>A0A0G0NG98</accession>
<evidence type="ECO:0000259" key="3">
    <source>
        <dbReference type="PROSITE" id="PS50110"/>
    </source>
</evidence>
<dbReference type="Pfam" id="PF00072">
    <property type="entry name" value="Response_reg"/>
    <property type="match status" value="1"/>
</dbReference>
<name>A0A0G0NG98_9BACT</name>
<dbReference type="PANTHER" id="PTHR44591">
    <property type="entry name" value="STRESS RESPONSE REGULATOR PROTEIN 1"/>
    <property type="match status" value="1"/>
</dbReference>
<dbReference type="SMART" id="SM00448">
    <property type="entry name" value="REC"/>
    <property type="match status" value="1"/>
</dbReference>
<dbReference type="Gene3D" id="3.40.50.2300">
    <property type="match status" value="1"/>
</dbReference>
<dbReference type="SUPFAM" id="SSF52172">
    <property type="entry name" value="CheY-like"/>
    <property type="match status" value="1"/>
</dbReference>
<keyword evidence="1 2" id="KW-0597">Phosphoprotein</keyword>
<dbReference type="InterPro" id="IPR011006">
    <property type="entry name" value="CheY-like_superfamily"/>
</dbReference>
<feature type="modified residue" description="4-aspartylphosphate" evidence="2">
    <location>
        <position position="52"/>
    </location>
</feature>
<evidence type="ECO:0000313" key="4">
    <source>
        <dbReference type="EMBL" id="KKQ84929.1"/>
    </source>
</evidence>
<protein>
    <submittedName>
        <fullName evidence="4">Response regulator (CheY-like protein receiver domain and DNA-binding HTH domain)</fullName>
    </submittedName>
</protein>
<dbReference type="InterPro" id="IPR001789">
    <property type="entry name" value="Sig_transdc_resp-reg_receiver"/>
</dbReference>
<evidence type="ECO:0000313" key="5">
    <source>
        <dbReference type="Proteomes" id="UP000034081"/>
    </source>
</evidence>
<proteinExistence type="predicted"/>
<dbReference type="PANTHER" id="PTHR44591:SF3">
    <property type="entry name" value="RESPONSE REGULATORY DOMAIN-CONTAINING PROTEIN"/>
    <property type="match status" value="1"/>
</dbReference>
<organism evidence="4 5">
    <name type="scientific">Candidatus Woesebacteria bacterium GW2011_GWB1_38_8</name>
    <dbReference type="NCBI Taxonomy" id="1618570"/>
    <lineage>
        <taxon>Bacteria</taxon>
        <taxon>Candidatus Woeseibacteriota</taxon>
    </lineage>
</organism>
<dbReference type="EMBL" id="LBVL01000012">
    <property type="protein sequence ID" value="KKQ84929.1"/>
    <property type="molecule type" value="Genomic_DNA"/>
</dbReference>
<dbReference type="Proteomes" id="UP000034081">
    <property type="component" value="Unassembled WGS sequence"/>
</dbReference>
<comment type="caution">
    <text evidence="4">The sequence shown here is derived from an EMBL/GenBank/DDBJ whole genome shotgun (WGS) entry which is preliminary data.</text>
</comment>
<dbReference type="GO" id="GO:0003677">
    <property type="term" value="F:DNA binding"/>
    <property type="evidence" value="ECO:0007669"/>
    <property type="project" value="UniProtKB-KW"/>
</dbReference>
<dbReference type="STRING" id="1618570.UT08_C0012G0025"/>
<feature type="domain" description="Response regulatory" evidence="3">
    <location>
        <begin position="3"/>
        <end position="120"/>
    </location>
</feature>
<reference evidence="4 5" key="1">
    <citation type="journal article" date="2015" name="Nature">
        <title>rRNA introns, odd ribosomes, and small enigmatic genomes across a large radiation of phyla.</title>
        <authorList>
            <person name="Brown C.T."/>
            <person name="Hug L.A."/>
            <person name="Thomas B.C."/>
            <person name="Sharon I."/>
            <person name="Castelle C.J."/>
            <person name="Singh A."/>
            <person name="Wilkins M.J."/>
            <person name="Williams K.H."/>
            <person name="Banfield J.F."/>
        </authorList>
    </citation>
    <scope>NUCLEOTIDE SEQUENCE [LARGE SCALE GENOMIC DNA]</scope>
</reference>
<dbReference type="CDD" id="cd17574">
    <property type="entry name" value="REC_OmpR"/>
    <property type="match status" value="1"/>
</dbReference>
<dbReference type="GO" id="GO:0000160">
    <property type="term" value="P:phosphorelay signal transduction system"/>
    <property type="evidence" value="ECO:0007669"/>
    <property type="project" value="InterPro"/>
</dbReference>
<gene>
    <name evidence="4" type="ORF">UT08_C0012G0025</name>
</gene>
<evidence type="ECO:0000256" key="1">
    <source>
        <dbReference type="ARBA" id="ARBA00022553"/>
    </source>
</evidence>
<evidence type="ECO:0000256" key="2">
    <source>
        <dbReference type="PROSITE-ProRule" id="PRU00169"/>
    </source>
</evidence>